<dbReference type="InParanoid" id="A0A0D0AGY3"/>
<feature type="compositionally biased region" description="Polar residues" evidence="1">
    <location>
        <begin position="1005"/>
        <end position="1020"/>
    </location>
</feature>
<feature type="compositionally biased region" description="Low complexity" evidence="1">
    <location>
        <begin position="511"/>
        <end position="524"/>
    </location>
</feature>
<feature type="compositionally biased region" description="Low complexity" evidence="1">
    <location>
        <begin position="271"/>
        <end position="288"/>
    </location>
</feature>
<feature type="region of interest" description="Disordered" evidence="1">
    <location>
        <begin position="21"/>
        <end position="136"/>
    </location>
</feature>
<feature type="compositionally biased region" description="Polar residues" evidence="1">
    <location>
        <begin position="630"/>
        <end position="648"/>
    </location>
</feature>
<feature type="compositionally biased region" description="Low complexity" evidence="1">
    <location>
        <begin position="992"/>
        <end position="1004"/>
    </location>
</feature>
<dbReference type="Proteomes" id="UP000054485">
    <property type="component" value="Unassembled WGS sequence"/>
</dbReference>
<gene>
    <name evidence="2" type="ORF">CY34DRAFT_86124</name>
</gene>
<dbReference type="EMBL" id="KN835281">
    <property type="protein sequence ID" value="KIK41046.1"/>
    <property type="molecule type" value="Genomic_DNA"/>
</dbReference>
<feature type="compositionally biased region" description="Polar residues" evidence="1">
    <location>
        <begin position="156"/>
        <end position="165"/>
    </location>
</feature>
<reference evidence="3" key="2">
    <citation type="submission" date="2015-01" db="EMBL/GenBank/DDBJ databases">
        <title>Evolutionary Origins and Diversification of the Mycorrhizal Mutualists.</title>
        <authorList>
            <consortium name="DOE Joint Genome Institute"/>
            <consortium name="Mycorrhizal Genomics Consortium"/>
            <person name="Kohler A."/>
            <person name="Kuo A."/>
            <person name="Nagy L.G."/>
            <person name="Floudas D."/>
            <person name="Copeland A."/>
            <person name="Barry K.W."/>
            <person name="Cichocki N."/>
            <person name="Veneault-Fourrey C."/>
            <person name="LaButti K."/>
            <person name="Lindquist E.A."/>
            <person name="Lipzen A."/>
            <person name="Lundell T."/>
            <person name="Morin E."/>
            <person name="Murat C."/>
            <person name="Riley R."/>
            <person name="Ohm R."/>
            <person name="Sun H."/>
            <person name="Tunlid A."/>
            <person name="Henrissat B."/>
            <person name="Grigoriev I.V."/>
            <person name="Hibbett D.S."/>
            <person name="Martin F."/>
        </authorList>
    </citation>
    <scope>NUCLEOTIDE SEQUENCE [LARGE SCALE GENOMIC DNA]</scope>
    <source>
        <strain evidence="3">UH-Slu-Lm8-n1</strain>
    </source>
</reference>
<evidence type="ECO:0000256" key="1">
    <source>
        <dbReference type="SAM" id="MobiDB-lite"/>
    </source>
</evidence>
<feature type="region of interest" description="Disordered" evidence="1">
    <location>
        <begin position="763"/>
        <end position="863"/>
    </location>
</feature>
<feature type="compositionally biased region" description="Polar residues" evidence="1">
    <location>
        <begin position="53"/>
        <end position="99"/>
    </location>
</feature>
<feature type="compositionally biased region" description="Polar residues" evidence="1">
    <location>
        <begin position="373"/>
        <end position="394"/>
    </location>
</feature>
<dbReference type="STRING" id="930992.A0A0D0AGY3"/>
<feature type="compositionally biased region" description="Basic and acidic residues" evidence="1">
    <location>
        <begin position="782"/>
        <end position="811"/>
    </location>
</feature>
<feature type="compositionally biased region" description="Low complexity" evidence="1">
    <location>
        <begin position="166"/>
        <end position="206"/>
    </location>
</feature>
<protein>
    <submittedName>
        <fullName evidence="2">Uncharacterized protein</fullName>
    </submittedName>
</protein>
<feature type="compositionally biased region" description="Low complexity" evidence="1">
    <location>
        <begin position="35"/>
        <end position="48"/>
    </location>
</feature>
<feature type="compositionally biased region" description="Low complexity" evidence="1">
    <location>
        <begin position="234"/>
        <end position="257"/>
    </location>
</feature>
<evidence type="ECO:0000313" key="2">
    <source>
        <dbReference type="EMBL" id="KIK41046.1"/>
    </source>
</evidence>
<feature type="region of interest" description="Disordered" evidence="1">
    <location>
        <begin position="589"/>
        <end position="648"/>
    </location>
</feature>
<feature type="compositionally biased region" description="Polar residues" evidence="1">
    <location>
        <begin position="881"/>
        <end position="892"/>
    </location>
</feature>
<feature type="region of interest" description="Disordered" evidence="1">
    <location>
        <begin position="881"/>
        <end position="1116"/>
    </location>
</feature>
<accession>A0A0D0AGY3</accession>
<feature type="compositionally biased region" description="Basic and acidic residues" evidence="1">
    <location>
        <begin position="340"/>
        <end position="354"/>
    </location>
</feature>
<dbReference type="AlphaFoldDB" id="A0A0D0AGY3"/>
<feature type="region of interest" description="Disordered" evidence="1">
    <location>
        <begin position="318"/>
        <end position="449"/>
    </location>
</feature>
<name>A0A0D0AGY3_9AGAM</name>
<feature type="compositionally biased region" description="Polar residues" evidence="1">
    <location>
        <begin position="969"/>
        <end position="990"/>
    </location>
</feature>
<feature type="compositionally biased region" description="Polar residues" evidence="1">
    <location>
        <begin position="526"/>
        <end position="539"/>
    </location>
</feature>
<sequence>MTPRPLISSSRRPLSAIFLGSLPSKEQITPDLPELPESSSVVSSSSGLPSPPATNSTGSGSTGDNKSTTAGSLRQRPASYTSSSNMSHRNYDTPSTPAKSSRNIDDDDDDENDYSNEEDDTARLDSSHAIKSPNENLVALQRVKSLAERNRMALNKLSSFSRLTTPSPANSRASRSPLPSIHAPSSSSSSSAASRVSSHSHSHSAPMTRQYDRALQYDSALSGSETERESQRAPTPSHSNSRSNSRSYGSSSPERSSTPPPSTSTRERRTSAPASPLRSRRSSPTPSHTPRKRVSIASALSVSRDNSSYDVTSAALAAVASSRRSPTGTGSVNRRLRQPLPREFRDGDRVRMSDGRTSVEPMTPHHNSHQDSHTSNPNTSHRTSSYANPNTQHSPRGARGNRSSTVRELTRRHQTRWLSDDIPNLPDSGRKQTQRGGSAESTLGAGGRLAGESLRAAGIGMRNGTQANDDVFMHSNDSRVSLRRARTAGSSTHRTVEWEDEDRAADDRSRASGSSGARLSEGAGPSTRTHLSSDPSRASSALLVDRDSRGGLAASSRPATSMADLYHGEDGSAGRGAAFPLRSRRQYSGIERQPSGGSPAIRPLPPQQAPAVPTPPDRSRSGTLTRRHTTMTPLGNGSVSNLHNNQQSAEHTKLMLESLTMFENILSRLPNQSASVPDLFRSAETIVLASEKLNALLRTGTNRALEQQIDAEMDDEISGAIPTGEIWRRVGGEYRESLRVSDEVVRTITGFLLGVGKIVKEASTGALNDPGPQHSKNGLGDDVSRRTPEIDRSSNRSRQDGRRSVESRRSWEPSAPTPDLSRRLTGRGEGVIARPPSSRDRDPDPDQPSSSRNSLPLPPLPLSATRRLFTPREQRDLQMTSHTLASHNNSPNVVDLSLEYEPSPTPAARGVPAGRQKPLASLAIPPPLPTLPSESLMGRSTSGLLDKSNHRKPSATSTATIRGLPLPSANPTTAVTTHTVSNSPENSTFPLSRVDSQDSVRSSVTFSRPSEVSLSALQQQHIRDEARRKAITSSSNTEEDTDVPPAPSPAQVRSPLSGSETERDTRRRTIGVRAARMSLDSIRDEREGENGGSQSRTVAIPSQRRERRRTVTEVFA</sequence>
<feature type="region of interest" description="Disordered" evidence="1">
    <location>
        <begin position="155"/>
        <end position="294"/>
    </location>
</feature>
<dbReference type="OrthoDB" id="3358078at2759"/>
<dbReference type="HOGENOM" id="CLU_004775_0_0_1"/>
<feature type="compositionally biased region" description="Pro residues" evidence="1">
    <location>
        <begin position="602"/>
        <end position="616"/>
    </location>
</feature>
<feature type="compositionally biased region" description="Acidic residues" evidence="1">
    <location>
        <begin position="105"/>
        <end position="120"/>
    </location>
</feature>
<proteinExistence type="predicted"/>
<evidence type="ECO:0000313" key="3">
    <source>
        <dbReference type="Proteomes" id="UP000054485"/>
    </source>
</evidence>
<organism evidence="2 3">
    <name type="scientific">Suillus luteus UH-Slu-Lm8-n1</name>
    <dbReference type="NCBI Taxonomy" id="930992"/>
    <lineage>
        <taxon>Eukaryota</taxon>
        <taxon>Fungi</taxon>
        <taxon>Dikarya</taxon>
        <taxon>Basidiomycota</taxon>
        <taxon>Agaricomycotina</taxon>
        <taxon>Agaricomycetes</taxon>
        <taxon>Agaricomycetidae</taxon>
        <taxon>Boletales</taxon>
        <taxon>Suillineae</taxon>
        <taxon>Suillaceae</taxon>
        <taxon>Suillus</taxon>
    </lineage>
</organism>
<feature type="region of interest" description="Disordered" evidence="1">
    <location>
        <begin position="482"/>
        <end position="558"/>
    </location>
</feature>
<reference evidence="2 3" key="1">
    <citation type="submission" date="2014-04" db="EMBL/GenBank/DDBJ databases">
        <authorList>
            <consortium name="DOE Joint Genome Institute"/>
            <person name="Kuo A."/>
            <person name="Ruytinx J."/>
            <person name="Rineau F."/>
            <person name="Colpaert J."/>
            <person name="Kohler A."/>
            <person name="Nagy L.G."/>
            <person name="Floudas D."/>
            <person name="Copeland A."/>
            <person name="Barry K.W."/>
            <person name="Cichocki N."/>
            <person name="Veneault-Fourrey C."/>
            <person name="LaButti K."/>
            <person name="Lindquist E.A."/>
            <person name="Lipzen A."/>
            <person name="Lundell T."/>
            <person name="Morin E."/>
            <person name="Murat C."/>
            <person name="Sun H."/>
            <person name="Tunlid A."/>
            <person name="Henrissat B."/>
            <person name="Grigoriev I.V."/>
            <person name="Hibbett D.S."/>
            <person name="Martin F."/>
            <person name="Nordberg H.P."/>
            <person name="Cantor M.N."/>
            <person name="Hua S.X."/>
        </authorList>
    </citation>
    <scope>NUCLEOTIDE SEQUENCE [LARGE SCALE GENOMIC DNA]</scope>
    <source>
        <strain evidence="2 3">UH-Slu-Lm8-n1</strain>
    </source>
</reference>
<keyword evidence="3" id="KW-1185">Reference proteome</keyword>